<evidence type="ECO:0000313" key="3">
    <source>
        <dbReference type="Proteomes" id="UP000011566"/>
    </source>
</evidence>
<evidence type="ECO:0000256" key="1">
    <source>
        <dbReference type="SAM" id="Phobius"/>
    </source>
</evidence>
<proteinExistence type="predicted"/>
<name>M0M834_9EURY</name>
<dbReference type="PATRIC" id="fig|1132509.6.peg.769"/>
<dbReference type="eggNOG" id="arCOG02940">
    <property type="taxonomic scope" value="Archaea"/>
</dbReference>
<evidence type="ECO:0008006" key="4">
    <source>
        <dbReference type="Google" id="ProtNLM"/>
    </source>
</evidence>
<organism evidence="2 3">
    <name type="scientific">Halococcus hamelinensis 100A6</name>
    <dbReference type="NCBI Taxonomy" id="1132509"/>
    <lineage>
        <taxon>Archaea</taxon>
        <taxon>Methanobacteriati</taxon>
        <taxon>Methanobacteriota</taxon>
        <taxon>Stenosarchaea group</taxon>
        <taxon>Halobacteria</taxon>
        <taxon>Halobacteriales</taxon>
        <taxon>Halococcaceae</taxon>
        <taxon>Halococcus</taxon>
    </lineage>
</organism>
<dbReference type="Pfam" id="PF07187">
    <property type="entry name" value="DUF1405"/>
    <property type="match status" value="1"/>
</dbReference>
<comment type="caution">
    <text evidence="2">The sequence shown here is derived from an EMBL/GenBank/DDBJ whole genome shotgun (WGS) entry which is preliminary data.</text>
</comment>
<dbReference type="EMBL" id="AOMB01000009">
    <property type="protein sequence ID" value="EMA40779.1"/>
    <property type="molecule type" value="Genomic_DNA"/>
</dbReference>
<keyword evidence="1" id="KW-0472">Membrane</keyword>
<dbReference type="RefSeq" id="WP_007690849.1">
    <property type="nucleotide sequence ID" value="NZ_AJRK01000166.1"/>
</dbReference>
<dbReference type="PANTHER" id="PTHR40042:SF1">
    <property type="entry name" value="DUF1405 DOMAIN-CONTAINING PROTEIN"/>
    <property type="match status" value="1"/>
</dbReference>
<evidence type="ECO:0000313" key="2">
    <source>
        <dbReference type="EMBL" id="EMA40779.1"/>
    </source>
</evidence>
<dbReference type="PANTHER" id="PTHR40042">
    <property type="entry name" value="HYPOTHETICAL MEMBRANE SPANNING PROTEIN"/>
    <property type="match status" value="1"/>
</dbReference>
<accession>M0M834</accession>
<dbReference type="InterPro" id="IPR009845">
    <property type="entry name" value="DUF1405"/>
</dbReference>
<feature type="transmembrane region" description="Helical" evidence="1">
    <location>
        <begin position="160"/>
        <end position="182"/>
    </location>
</feature>
<keyword evidence="1" id="KW-1133">Transmembrane helix</keyword>
<dbReference type="AlphaFoldDB" id="M0M834"/>
<keyword evidence="1" id="KW-0812">Transmembrane</keyword>
<dbReference type="OrthoDB" id="160626at2157"/>
<dbReference type="Proteomes" id="UP000011566">
    <property type="component" value="Unassembled WGS sequence"/>
</dbReference>
<feature type="transmembrane region" description="Helical" evidence="1">
    <location>
        <begin position="202"/>
        <end position="229"/>
    </location>
</feature>
<protein>
    <recommendedName>
        <fullName evidence="4">DUF1405 domain-containing protein</fullName>
    </recommendedName>
</protein>
<feature type="transmembrane region" description="Helical" evidence="1">
    <location>
        <begin position="134"/>
        <end position="153"/>
    </location>
</feature>
<keyword evidence="3" id="KW-1185">Reference proteome</keyword>
<sequence>MAGEGGVGALARFLDGSIPDREALPWYVAPVPDVLEDLGLRLAWLIVAVNLAGTAFGFWYYRFQFAFEPVVAWPVVPDSPMATLFIALSIASWKLGRSREWLNMLAFFGCLQLGFWTPFTLLAFHDAFLASTPLWLYCFLFFSHLAMTVEGFVIHRYSDFPVWAVALALVWYGFNDVVDYFVPIVGTTHHTQLPGQYVVDGVIQHVWSIHRVAAAGAVVLTMVITFLALTTRIEKLKRADS</sequence>
<feature type="transmembrane region" description="Helical" evidence="1">
    <location>
        <begin position="42"/>
        <end position="61"/>
    </location>
</feature>
<reference evidence="2 3" key="1">
    <citation type="journal article" date="2014" name="PLoS Genet.">
        <title>Phylogenetically driven sequencing of extremely halophilic archaea reveals strategies for static and dynamic osmo-response.</title>
        <authorList>
            <person name="Becker E.A."/>
            <person name="Seitzer P.M."/>
            <person name="Tritt A."/>
            <person name="Larsen D."/>
            <person name="Krusor M."/>
            <person name="Yao A.I."/>
            <person name="Wu D."/>
            <person name="Madern D."/>
            <person name="Eisen J.A."/>
            <person name="Darling A.E."/>
            <person name="Facciotti M.T."/>
        </authorList>
    </citation>
    <scope>NUCLEOTIDE SEQUENCE [LARGE SCALE GENOMIC DNA]</scope>
    <source>
        <strain evidence="2 3">100A6</strain>
    </source>
</reference>
<gene>
    <name evidence="2" type="ORF">C447_03256</name>
</gene>
<feature type="transmembrane region" description="Helical" evidence="1">
    <location>
        <begin position="105"/>
        <end position="128"/>
    </location>
</feature>